<proteinExistence type="predicted"/>
<reference evidence="1" key="1">
    <citation type="journal article" date="2021" name="Proc. Natl. Acad. Sci. U.S.A.">
        <title>Three genomes in the algal genus Volvox reveal the fate of a haploid sex-determining region after a transition to homothallism.</title>
        <authorList>
            <person name="Yamamoto K."/>
            <person name="Hamaji T."/>
            <person name="Kawai-Toyooka H."/>
            <person name="Matsuzaki R."/>
            <person name="Takahashi F."/>
            <person name="Nishimura Y."/>
            <person name="Kawachi M."/>
            <person name="Noguchi H."/>
            <person name="Minakuchi Y."/>
            <person name="Umen J.G."/>
            <person name="Toyoda A."/>
            <person name="Nozaki H."/>
        </authorList>
    </citation>
    <scope>NUCLEOTIDE SEQUENCE</scope>
    <source>
        <strain evidence="1">NIES-3786</strain>
    </source>
</reference>
<evidence type="ECO:0000313" key="2">
    <source>
        <dbReference type="Proteomes" id="UP000747110"/>
    </source>
</evidence>
<sequence>RSKIIYCYVRSWVMLRSLRVINLASTLTHYTAGLRLQDSVVEERRQGLVDDTLILLQVVAGRLHCVGQQSLHGLTFGLPSGTYSTIQYIPLEREAVYQIFELLRRS</sequence>
<evidence type="ECO:0000313" key="1">
    <source>
        <dbReference type="EMBL" id="GIL85787.1"/>
    </source>
</evidence>
<comment type="caution">
    <text evidence="1">The sequence shown here is derived from an EMBL/GenBank/DDBJ whole genome shotgun (WGS) entry which is preliminary data.</text>
</comment>
<dbReference type="AlphaFoldDB" id="A0A8J4CSJ3"/>
<feature type="non-terminal residue" evidence="1">
    <location>
        <position position="1"/>
    </location>
</feature>
<gene>
    <name evidence="1" type="ORF">Vretifemale_14220</name>
</gene>
<dbReference type="Proteomes" id="UP000747110">
    <property type="component" value="Unassembled WGS sequence"/>
</dbReference>
<accession>A0A8J4CSJ3</accession>
<dbReference type="OrthoDB" id="19908at2759"/>
<dbReference type="EMBL" id="BNCP01000034">
    <property type="protein sequence ID" value="GIL85787.1"/>
    <property type="molecule type" value="Genomic_DNA"/>
</dbReference>
<name>A0A8J4CSJ3_9CHLO</name>
<protein>
    <submittedName>
        <fullName evidence="1">Uncharacterized protein</fullName>
    </submittedName>
</protein>
<organism evidence="1 2">
    <name type="scientific">Volvox reticuliferus</name>
    <dbReference type="NCBI Taxonomy" id="1737510"/>
    <lineage>
        <taxon>Eukaryota</taxon>
        <taxon>Viridiplantae</taxon>
        <taxon>Chlorophyta</taxon>
        <taxon>core chlorophytes</taxon>
        <taxon>Chlorophyceae</taxon>
        <taxon>CS clade</taxon>
        <taxon>Chlamydomonadales</taxon>
        <taxon>Volvocaceae</taxon>
        <taxon>Volvox</taxon>
    </lineage>
</organism>
<keyword evidence="2" id="KW-1185">Reference proteome</keyword>